<dbReference type="GO" id="GO:0003677">
    <property type="term" value="F:DNA binding"/>
    <property type="evidence" value="ECO:0007669"/>
    <property type="project" value="UniProtKB-KW"/>
</dbReference>
<feature type="compositionally biased region" description="Polar residues" evidence="6">
    <location>
        <begin position="542"/>
        <end position="557"/>
    </location>
</feature>
<organism evidence="10 11">
    <name type="scientific">Scheffersomyces spartinae</name>
    <dbReference type="NCBI Taxonomy" id="45513"/>
    <lineage>
        <taxon>Eukaryota</taxon>
        <taxon>Fungi</taxon>
        <taxon>Dikarya</taxon>
        <taxon>Ascomycota</taxon>
        <taxon>Saccharomycotina</taxon>
        <taxon>Pichiomycetes</taxon>
        <taxon>Debaryomycetaceae</taxon>
        <taxon>Scheffersomyces</taxon>
    </lineage>
</organism>
<dbReference type="InterPro" id="IPR049543">
    <property type="entry name" value="WHD_TFC3"/>
</dbReference>
<comment type="subcellular location">
    <subcellularLocation>
        <location evidence="1">Nucleus</location>
    </subcellularLocation>
</comment>
<keyword evidence="5" id="KW-0539">Nucleus</keyword>
<dbReference type="GO" id="GO:0042791">
    <property type="term" value="P:5S class rRNA transcription by RNA polymerase III"/>
    <property type="evidence" value="ECO:0007669"/>
    <property type="project" value="TreeGrafter"/>
</dbReference>
<dbReference type="Pfam" id="PF20222">
    <property type="entry name" value="DUF6581"/>
    <property type="match status" value="1"/>
</dbReference>
<evidence type="ECO:0000256" key="5">
    <source>
        <dbReference type="ARBA" id="ARBA00023242"/>
    </source>
</evidence>
<feature type="domain" description="Transcription factor tau 138 kDa subunit extended winged helix" evidence="9">
    <location>
        <begin position="594"/>
        <end position="657"/>
    </location>
</feature>
<evidence type="ECO:0000256" key="2">
    <source>
        <dbReference type="ARBA" id="ARBA00022553"/>
    </source>
</evidence>
<dbReference type="GO" id="GO:0006384">
    <property type="term" value="P:transcription initiation at RNA polymerase III promoter"/>
    <property type="evidence" value="ECO:0007669"/>
    <property type="project" value="InterPro"/>
</dbReference>
<proteinExistence type="predicted"/>
<feature type="domain" description="B-block binding subunit of TFIIIC" evidence="7">
    <location>
        <begin position="130"/>
        <end position="199"/>
    </location>
</feature>
<keyword evidence="4" id="KW-0804">Transcription</keyword>
<dbReference type="OrthoDB" id="68020at2759"/>
<sequence length="1206" mass="137557">MLGILTPLQLVSCVLEKLAFSGLSGLDLPSMWDFVGEKLKLEEVDGFLKQAMWQWLFFENTGKSLDGTHQFNLYILKDKKPVPILPDYEEFINEYGPESALLILPSQNTQWEYMTGIRNVSKKYRVQLGEFPFQLLCEIAKAGAQGVQSPELCSNTGQDPRSLPMRLRKLEELGLIKKMSIINEKKQHTNLCIHFKFAHGSSSSSQQDDDKETMVSRSIASLRSQIVKLTKDAPNHLRGFKDLRKEVGLDADDYSRKYYRKVIWSLHSQGYIERIMVQDTEEAYLTYSLRYIKDIPKDANAVEDYVNELDTDDEDLQKKAEEPEPTLYDQESVIPRMNLSFPTSNQIYNIIEKHGTEGITTLKLNKYMTGVTDNRPLTKLFDSITSYFVNKGTLEPLKKFKDAYPETSIVRSYDFEGKFKFYRYFSKSYSEFTEAGTSKQAPFVTSKKSSTNTKEKTLQQLNSELFQPLGKVNQTNMFVKEKKRSSLDKDLSATPPPKKRRTRAAAIISTDKIAEAALEAEIHGELPKSVAKSVNTSVTVTHEPSQVESVFNSQSERQPQRKLEPILVTDFRPAEFLPKTKSQKHNESLSDSGSMKGIRRREELIRAVIKLGGVSPTSNQLRQTLDSQLASTTVMDLKTLARDIKILVESGDLEVRDVPVVLKNGKEQFRKLLIVTDPEHRPSESKIQEVQDRLLDRNTVPSYYGLTKRIESKVTLFKTEHVRKKKGKGRLDTLDSLEVGLLEGDNMESGDIKRRVLQKNSLRRVSNKVISQLEKFDVSDVTPLLRAVVISKMFNKGALDFESIAELFANTTPKDIRSRWSTLRKNIGGKIVVDNGVEEFEAILLRAISEDLVTLDELENLDYRFMLDVWKDFDGSIVSLEEKVPLYKKNDINRKEYEAIYQSKSGVELVDRLEDSSMVQKEIALAASTFYWEPKERKVVPKDDDDLRSVMKAIFDTKEDEFSKERVVRLLSAYEDEDIRRATDALVKDREIVFSSSDDAEQKFSLTEKVYHPIDLKYFTPKFFRKAAEFANRLNDALASSKGLIVSQAISNGQMATVLQKLSQGELKIIRVEKQFKHVGYESRLIDRNQLSCDIVLFGFNGESESNSIPSINIPIGKPCSHIWLDMNGKIKHELWSKLVIAILYYALLRPSSSQYSLYNKFVTLLSVRDFNAVINWLVQSKLLNLSHNGDVLATDSWFLALGMGN</sequence>
<evidence type="ECO:0000259" key="7">
    <source>
        <dbReference type="Pfam" id="PF04182"/>
    </source>
</evidence>
<dbReference type="Proteomes" id="UP000790833">
    <property type="component" value="Unassembled WGS sequence"/>
</dbReference>
<dbReference type="PANTHER" id="PTHR15180:SF1">
    <property type="entry name" value="GENERAL TRANSCRIPTION FACTOR 3C POLYPEPTIDE 1"/>
    <property type="match status" value="1"/>
</dbReference>
<dbReference type="GO" id="GO:0000127">
    <property type="term" value="C:transcription factor TFIIIC complex"/>
    <property type="evidence" value="ECO:0007669"/>
    <property type="project" value="InterPro"/>
</dbReference>
<dbReference type="EMBL" id="JAHMUF010000027">
    <property type="protein sequence ID" value="KAG7191559.1"/>
    <property type="molecule type" value="Genomic_DNA"/>
</dbReference>
<feature type="region of interest" description="Disordered" evidence="6">
    <location>
        <begin position="482"/>
        <end position="504"/>
    </location>
</feature>
<keyword evidence="2" id="KW-0597">Phosphoprotein</keyword>
<evidence type="ECO:0000259" key="8">
    <source>
        <dbReference type="Pfam" id="PF20222"/>
    </source>
</evidence>
<dbReference type="Pfam" id="PF04182">
    <property type="entry name" value="B-block_TFIIIC"/>
    <property type="match status" value="1"/>
</dbReference>
<dbReference type="InterPro" id="IPR046488">
    <property type="entry name" value="Sfc3/Tfc3_C"/>
</dbReference>
<evidence type="ECO:0000256" key="3">
    <source>
        <dbReference type="ARBA" id="ARBA00023125"/>
    </source>
</evidence>
<feature type="region of interest" description="Disordered" evidence="6">
    <location>
        <begin position="542"/>
        <end position="565"/>
    </location>
</feature>
<gene>
    <name evidence="10" type="primary">TFC3</name>
    <name evidence="10" type="ORF">KQ657_003065</name>
</gene>
<dbReference type="RefSeq" id="XP_043047111.1">
    <property type="nucleotide sequence ID" value="XM_043193801.1"/>
</dbReference>
<accession>A0A9P8AGC5</accession>
<dbReference type="InterPro" id="IPR007309">
    <property type="entry name" value="TFIIIC_Bblock-bd"/>
</dbReference>
<feature type="region of interest" description="Disordered" evidence="6">
    <location>
        <begin position="577"/>
        <end position="596"/>
    </location>
</feature>
<evidence type="ECO:0000256" key="4">
    <source>
        <dbReference type="ARBA" id="ARBA00023163"/>
    </source>
</evidence>
<dbReference type="CDD" id="cd16169">
    <property type="entry name" value="Tau138_eWH"/>
    <property type="match status" value="1"/>
</dbReference>
<keyword evidence="10" id="KW-0396">Initiation factor</keyword>
<dbReference type="GO" id="GO:0005634">
    <property type="term" value="C:nucleus"/>
    <property type="evidence" value="ECO:0007669"/>
    <property type="project" value="UniProtKB-SubCell"/>
</dbReference>
<feature type="domain" description="Transcription factor tau subunit sfc3/Tfc3 C-terminal" evidence="8">
    <location>
        <begin position="773"/>
        <end position="1158"/>
    </location>
</feature>
<comment type="caution">
    <text evidence="10">The sequence shown here is derived from an EMBL/GenBank/DDBJ whole genome shotgun (WGS) entry which is preliminary data.</text>
</comment>
<dbReference type="InterPro" id="IPR035625">
    <property type="entry name" value="Tfc3-like_eWH"/>
</dbReference>
<evidence type="ECO:0000256" key="6">
    <source>
        <dbReference type="SAM" id="MobiDB-lite"/>
    </source>
</evidence>
<dbReference type="GeneID" id="66116439"/>
<evidence type="ECO:0000256" key="1">
    <source>
        <dbReference type="ARBA" id="ARBA00004123"/>
    </source>
</evidence>
<dbReference type="AlphaFoldDB" id="A0A9P8AGC5"/>
<evidence type="ECO:0000313" key="10">
    <source>
        <dbReference type="EMBL" id="KAG7191559.1"/>
    </source>
</evidence>
<keyword evidence="10" id="KW-0648">Protein biosynthesis</keyword>
<keyword evidence="11" id="KW-1185">Reference proteome</keyword>
<evidence type="ECO:0000259" key="9">
    <source>
        <dbReference type="Pfam" id="PF21552"/>
    </source>
</evidence>
<dbReference type="InterPro" id="IPR044210">
    <property type="entry name" value="Tfc3-like"/>
</dbReference>
<reference evidence="10" key="1">
    <citation type="submission" date="2021-03" db="EMBL/GenBank/DDBJ databases">
        <authorList>
            <person name="Palmer J.M."/>
        </authorList>
    </citation>
    <scope>NUCLEOTIDE SEQUENCE</scope>
    <source>
        <strain evidence="10">ARV_011</strain>
    </source>
</reference>
<dbReference type="GO" id="GO:0003743">
    <property type="term" value="F:translation initiation factor activity"/>
    <property type="evidence" value="ECO:0007669"/>
    <property type="project" value="UniProtKB-KW"/>
</dbReference>
<dbReference type="Pfam" id="PF21552">
    <property type="entry name" value="WHD_TFC3"/>
    <property type="match status" value="1"/>
</dbReference>
<keyword evidence="3" id="KW-0238">DNA-binding</keyword>
<dbReference type="PANTHER" id="PTHR15180">
    <property type="entry name" value="GENERAL TRANSCRIPTION FACTOR 3C POLYPEPTIDE 1"/>
    <property type="match status" value="1"/>
</dbReference>
<protein>
    <submittedName>
        <fullName evidence="10">RNA polymerase III transcription initiation factor complex subunit</fullName>
    </submittedName>
</protein>
<name>A0A9P8AGC5_9ASCO</name>
<evidence type="ECO:0000313" key="11">
    <source>
        <dbReference type="Proteomes" id="UP000790833"/>
    </source>
</evidence>